<keyword evidence="1" id="KW-0472">Membrane</keyword>
<protein>
    <submittedName>
        <fullName evidence="2">Uncharacterized protein</fullName>
    </submittedName>
</protein>
<sequence length="261" mass="30322">MLPMKPDLQELIITKGECNHITGVNSFLFNSLIGYVLSLDLKTYDQQKPQLQVLAQSGFFKKKASNTIKIFEECKILLAANKDEELIRKIRFDNTFGNWLPLFNQRFLAIIYLLAIVTLGMTLLMIAMYYLPLYIKYLSNKMQYFRLSELLKEVEKHNQIVNNLYTLDQLEAVGNPVKINDRIKVIEALKITRAGLVRALQTERILRENPNFQPQYFNIDLSGVQAERTMVRAVEYAQLLDDAVQIGVSLQQEMRKLQRNR</sequence>
<dbReference type="EMBL" id="DSPX01000161">
    <property type="protein sequence ID" value="HGG02053.1"/>
    <property type="molecule type" value="Genomic_DNA"/>
</dbReference>
<dbReference type="AlphaFoldDB" id="A0A7C3VIF0"/>
<proteinExistence type="predicted"/>
<accession>A0A7C3VIF0</accession>
<comment type="caution">
    <text evidence="2">The sequence shown here is derived from an EMBL/GenBank/DDBJ whole genome shotgun (WGS) entry which is preliminary data.</text>
</comment>
<evidence type="ECO:0000256" key="1">
    <source>
        <dbReference type="SAM" id="Phobius"/>
    </source>
</evidence>
<name>A0A7C3VIF0_9CYAN</name>
<keyword evidence="1" id="KW-0812">Transmembrane</keyword>
<keyword evidence="1" id="KW-1133">Transmembrane helix</keyword>
<gene>
    <name evidence="2" type="ORF">ENR15_15770</name>
</gene>
<organism evidence="2">
    <name type="scientific">Planktothricoides sp. SpSt-374</name>
    <dbReference type="NCBI Taxonomy" id="2282167"/>
    <lineage>
        <taxon>Bacteria</taxon>
        <taxon>Bacillati</taxon>
        <taxon>Cyanobacteriota</taxon>
        <taxon>Cyanophyceae</taxon>
        <taxon>Oscillatoriophycideae</taxon>
        <taxon>Oscillatoriales</taxon>
        <taxon>Oscillatoriaceae</taxon>
        <taxon>Planktothricoides</taxon>
    </lineage>
</organism>
<reference evidence="2" key="1">
    <citation type="journal article" date="2020" name="mSystems">
        <title>Genome- and Community-Level Interaction Insights into Carbon Utilization and Element Cycling Functions of Hydrothermarchaeota in Hydrothermal Sediment.</title>
        <authorList>
            <person name="Zhou Z."/>
            <person name="Liu Y."/>
            <person name="Xu W."/>
            <person name="Pan J."/>
            <person name="Luo Z.H."/>
            <person name="Li M."/>
        </authorList>
    </citation>
    <scope>NUCLEOTIDE SEQUENCE [LARGE SCALE GENOMIC DNA]</scope>
    <source>
        <strain evidence="2">SpSt-374</strain>
    </source>
</reference>
<evidence type="ECO:0000313" key="2">
    <source>
        <dbReference type="EMBL" id="HGG02053.1"/>
    </source>
</evidence>
<feature type="transmembrane region" description="Helical" evidence="1">
    <location>
        <begin position="107"/>
        <end position="131"/>
    </location>
</feature>